<dbReference type="GO" id="GO:0008270">
    <property type="term" value="F:zinc ion binding"/>
    <property type="evidence" value="ECO:0007669"/>
    <property type="project" value="InterPro"/>
</dbReference>
<feature type="domain" description="Xylanolytic transcriptional activator regulatory" evidence="6">
    <location>
        <begin position="860"/>
        <end position="940"/>
    </location>
</feature>
<reference evidence="7 8" key="1">
    <citation type="submission" date="2016-03" db="EMBL/GenBank/DDBJ databases">
        <title>The draft genome sequence of Fonsecaea nubica causative agent of cutaneous subcutaneous infection in human host.</title>
        <authorList>
            <person name="Costa F."/>
            <person name="Sybren D.H."/>
            <person name="Raittz R.T."/>
            <person name="Weiss V.A."/>
            <person name="Leao A.C."/>
            <person name="Gomes R."/>
            <person name="De Souza E.M."/>
            <person name="Pedrosa F.O."/>
            <person name="Steffens M.B."/>
            <person name="Bombassaro A."/>
            <person name="Tadra-Sfeir M.Z."/>
            <person name="Moreno L.F."/>
            <person name="Najafzadeh M.J."/>
            <person name="Felipe M.S."/>
            <person name="Teixeira M."/>
            <person name="Sun J."/>
            <person name="Xi L."/>
            <person name="Castro M.A."/>
            <person name="Vicente V.A."/>
        </authorList>
    </citation>
    <scope>NUCLEOTIDE SEQUENCE [LARGE SCALE GENOMIC DNA]</scope>
    <source>
        <strain evidence="7 8">CBS 269.64</strain>
    </source>
</reference>
<dbReference type="EMBL" id="LVCJ01000003">
    <property type="protein sequence ID" value="OAL39982.1"/>
    <property type="molecule type" value="Genomic_DNA"/>
</dbReference>
<dbReference type="GO" id="GO:0071949">
    <property type="term" value="F:FAD binding"/>
    <property type="evidence" value="ECO:0007669"/>
    <property type="project" value="InterPro"/>
</dbReference>
<dbReference type="SMART" id="SM00906">
    <property type="entry name" value="Fungal_trans"/>
    <property type="match status" value="1"/>
</dbReference>
<dbReference type="GO" id="GO:0006351">
    <property type="term" value="P:DNA-templated transcription"/>
    <property type="evidence" value="ECO:0007669"/>
    <property type="project" value="InterPro"/>
</dbReference>
<evidence type="ECO:0000256" key="4">
    <source>
        <dbReference type="ARBA" id="ARBA00023242"/>
    </source>
</evidence>
<evidence type="ECO:0000256" key="5">
    <source>
        <dbReference type="SAM" id="MobiDB-lite"/>
    </source>
</evidence>
<keyword evidence="2" id="KW-0274">FAD</keyword>
<sequence>MAQQIETPVLIVGAGPAGLIAALSLAKLGIACTLMERNLETTRFPKMNITNCRTMEMFKRLGIDEKLREIGVATEYSFDSLFSSGLSEGGEVITKWWRESVKRQNDGTQPREPYQRCSQAVFEKAFKPLIQEQSLVTSYFGHKFESLQEKDDYVLSRFSVLGLSDEVVVKSKYVIGCDGAGSRVRQSIGGSLVGGPISAAFYLVHFRSTDLARLRKCGQYWHIFFTSGAAVIAQNEVDTWTVHKPIGLDVDHTKLDPYETIAEVLGGSTGTPYPIKVDEILVTSSWRPNICIADRYRSACGRIFLSGDSAHQNIPTGGYGYNTAVGDSVDLAWKLAAVLSGWGGKYLLDSYEIERRPVAVRNIECSGLHRQTHATYVEWVRQAGPQTLFIQTDQGQELRRRIRDHLQQNDGENKFFGIEMGYRYNHSPVVVPDNEVDEPVWTAEDYIPSTWPGARPPHVFLADNETSIFDLFGPGFSLVDFTPDRKFIDAFEKEAISQNIPVRMIHLPDDKHARDVWERDAVLVRPDDMVAWRANVDGLVPTNVAAILRISAGREVSLELGTAEAFQKEQTAFVNKSGFTATIGNVKQDKIEKMSSRADVVMATVLAEILHDLLSLLDPELRHKLLPTLEIDVLSLSNGIDQTATVSPSTAPRRECTSRSGLTATPAPDLDPEAAGYQAYSVPRETPNADLDTCTQELYLPEMDLSSLAQTSTTPKPSDQHFTNAGFPDVEKLPSAGDQVKLVDVYFSHVQAWLPLLHRPRFYARYVAPSLAQGKSLQLDTLPLEEQLLFMGIFALAARYVDTAPFVHTPPPQRGDRFFVDAHRVYEKLRQSGAPPSIILLQGSILLAFYCFTSGPMGLTWGLVSRCVELSYELDLNSIDDDPDDPSDSSPEEWVTKEGFRRVWWLVWELDTFNSTTSRRPCMINKRRVTVHLPCSDEAWYAGTPIPSAKLIPEAKDAWKSLENCANQDERAWYLVVKYLSSIAHDLAQLPAGVLLEQKQELGLSLCCLRLALPPIFHLRSKPFSFDNTNFARGNWIIALHLILAGTKLTMSTIIEEGSPGNSKEVTSSGASASKARLDDITLIVSNWPPDFIAVAHPFIACTMMPVYSPSNSTKATNPSSLPHDLSRLVLTHYGRVWKLGSVLENVRDMLQRPEKLSENEVELARRFAAVFPRKTTKRTYRLIKDLRGLFIVL</sequence>
<comment type="caution">
    <text evidence="7">The sequence shown here is derived from an EMBL/GenBank/DDBJ whole genome shotgun (WGS) entry which is preliminary data.</text>
</comment>
<dbReference type="OrthoDB" id="2096480at2759"/>
<keyword evidence="4" id="KW-0539">Nucleus</keyword>
<feature type="compositionally biased region" description="Polar residues" evidence="5">
    <location>
        <begin position="709"/>
        <end position="723"/>
    </location>
</feature>
<dbReference type="RefSeq" id="XP_022504994.1">
    <property type="nucleotide sequence ID" value="XM_022639203.1"/>
</dbReference>
<gene>
    <name evidence="7" type="ORF">AYO20_00895</name>
</gene>
<evidence type="ECO:0000256" key="3">
    <source>
        <dbReference type="ARBA" id="ARBA00023002"/>
    </source>
</evidence>
<dbReference type="GO" id="GO:0003677">
    <property type="term" value="F:DNA binding"/>
    <property type="evidence" value="ECO:0007669"/>
    <property type="project" value="InterPro"/>
</dbReference>
<dbReference type="Pfam" id="PF21274">
    <property type="entry name" value="Rng_hyd_C"/>
    <property type="match status" value="1"/>
</dbReference>
<dbReference type="CDD" id="cd12148">
    <property type="entry name" value="fungal_TF_MHR"/>
    <property type="match status" value="1"/>
</dbReference>
<dbReference type="Gene3D" id="3.30.9.10">
    <property type="entry name" value="D-Amino Acid Oxidase, subunit A, domain 2"/>
    <property type="match status" value="1"/>
</dbReference>
<dbReference type="AlphaFoldDB" id="A0A178DE91"/>
<dbReference type="GO" id="GO:0016709">
    <property type="term" value="F:oxidoreductase activity, acting on paired donors, with incorporation or reduction of molecular oxygen, NAD(P)H as one donor, and incorporation of one atom of oxygen"/>
    <property type="evidence" value="ECO:0007669"/>
    <property type="project" value="UniProtKB-ARBA"/>
</dbReference>
<dbReference type="InterPro" id="IPR007219">
    <property type="entry name" value="XnlR_reg_dom"/>
</dbReference>
<evidence type="ECO:0000259" key="6">
    <source>
        <dbReference type="SMART" id="SM00906"/>
    </source>
</evidence>
<feature type="region of interest" description="Disordered" evidence="5">
    <location>
        <begin position="643"/>
        <end position="674"/>
    </location>
</feature>
<dbReference type="PANTHER" id="PTHR43004">
    <property type="entry name" value="TRK SYSTEM POTASSIUM UPTAKE PROTEIN"/>
    <property type="match status" value="1"/>
</dbReference>
<dbReference type="PANTHER" id="PTHR43004:SF21">
    <property type="entry name" value="FAD-BINDING DOMAIN-CONTAINING PROTEIN-RELATED"/>
    <property type="match status" value="1"/>
</dbReference>
<proteinExistence type="predicted"/>
<evidence type="ECO:0000313" key="8">
    <source>
        <dbReference type="Proteomes" id="UP000185904"/>
    </source>
</evidence>
<evidence type="ECO:0000256" key="1">
    <source>
        <dbReference type="ARBA" id="ARBA00022630"/>
    </source>
</evidence>
<dbReference type="Proteomes" id="UP000185904">
    <property type="component" value="Unassembled WGS sequence"/>
</dbReference>
<dbReference type="Pfam" id="PF01494">
    <property type="entry name" value="FAD_binding_3"/>
    <property type="match status" value="1"/>
</dbReference>
<dbReference type="NCBIfam" id="NF004780">
    <property type="entry name" value="PRK06126.1"/>
    <property type="match status" value="1"/>
</dbReference>
<dbReference type="PRINTS" id="PR00420">
    <property type="entry name" value="RNGMNOXGNASE"/>
</dbReference>
<name>A0A178DE91_9EURO</name>
<dbReference type="Pfam" id="PF04082">
    <property type="entry name" value="Fungal_trans"/>
    <property type="match status" value="1"/>
</dbReference>
<evidence type="ECO:0000313" key="7">
    <source>
        <dbReference type="EMBL" id="OAL39982.1"/>
    </source>
</evidence>
<keyword evidence="1" id="KW-0285">Flavoprotein</keyword>
<keyword evidence="3" id="KW-0560">Oxidoreductase</keyword>
<evidence type="ECO:0000256" key="2">
    <source>
        <dbReference type="ARBA" id="ARBA00022827"/>
    </source>
</evidence>
<dbReference type="Gene3D" id="3.50.50.60">
    <property type="entry name" value="FAD/NAD(P)-binding domain"/>
    <property type="match status" value="1"/>
</dbReference>
<feature type="region of interest" description="Disordered" evidence="5">
    <location>
        <begin position="709"/>
        <end position="730"/>
    </location>
</feature>
<dbReference type="SUPFAM" id="SSF51905">
    <property type="entry name" value="FAD/NAD(P)-binding domain"/>
    <property type="match status" value="1"/>
</dbReference>
<dbReference type="InterPro" id="IPR036188">
    <property type="entry name" value="FAD/NAD-bd_sf"/>
</dbReference>
<organism evidence="7 8">
    <name type="scientific">Fonsecaea nubica</name>
    <dbReference type="NCBI Taxonomy" id="856822"/>
    <lineage>
        <taxon>Eukaryota</taxon>
        <taxon>Fungi</taxon>
        <taxon>Dikarya</taxon>
        <taxon>Ascomycota</taxon>
        <taxon>Pezizomycotina</taxon>
        <taxon>Eurotiomycetes</taxon>
        <taxon>Chaetothyriomycetidae</taxon>
        <taxon>Chaetothyriales</taxon>
        <taxon>Herpotrichiellaceae</taxon>
        <taxon>Fonsecaea</taxon>
    </lineage>
</organism>
<keyword evidence="8" id="KW-1185">Reference proteome</keyword>
<accession>A0A178DE91</accession>
<protein>
    <recommendedName>
        <fullName evidence="6">Xylanolytic transcriptional activator regulatory domain-containing protein</fullName>
    </recommendedName>
</protein>
<dbReference type="InterPro" id="IPR002938">
    <property type="entry name" value="FAD-bd"/>
</dbReference>
<dbReference type="GeneID" id="34584321"/>
<dbReference type="Gene3D" id="3.40.30.120">
    <property type="match status" value="1"/>
</dbReference>
<dbReference type="InterPro" id="IPR050641">
    <property type="entry name" value="RIFMO-like"/>
</dbReference>